<protein>
    <submittedName>
        <fullName evidence="2">Uncharacterized protein</fullName>
    </submittedName>
</protein>
<proteinExistence type="predicted"/>
<evidence type="ECO:0000313" key="2">
    <source>
        <dbReference type="EMBL" id="SVD77244.1"/>
    </source>
</evidence>
<reference evidence="2" key="1">
    <citation type="submission" date="2018-05" db="EMBL/GenBank/DDBJ databases">
        <authorList>
            <person name="Lanie J.A."/>
            <person name="Ng W.-L."/>
            <person name="Kazmierczak K.M."/>
            <person name="Andrzejewski T.M."/>
            <person name="Davidsen T.M."/>
            <person name="Wayne K.J."/>
            <person name="Tettelin H."/>
            <person name="Glass J.I."/>
            <person name="Rusch D."/>
            <person name="Podicherti R."/>
            <person name="Tsui H.-C.T."/>
            <person name="Winkler M.E."/>
        </authorList>
    </citation>
    <scope>NUCLEOTIDE SEQUENCE</scope>
</reference>
<accession>A0A382Y226</accession>
<feature type="compositionally biased region" description="Low complexity" evidence="1">
    <location>
        <begin position="79"/>
        <end position="94"/>
    </location>
</feature>
<dbReference type="EMBL" id="UINC01172260">
    <property type="protein sequence ID" value="SVD77244.1"/>
    <property type="molecule type" value="Genomic_DNA"/>
</dbReference>
<feature type="non-terminal residue" evidence="2">
    <location>
        <position position="94"/>
    </location>
</feature>
<feature type="region of interest" description="Disordered" evidence="1">
    <location>
        <begin position="73"/>
        <end position="94"/>
    </location>
</feature>
<name>A0A382Y226_9ZZZZ</name>
<gene>
    <name evidence="2" type="ORF">METZ01_LOCUS430098</name>
</gene>
<sequence length="94" mass="10195">MAITLLIKKISICTLTILITTNCFSADLVSIYSLAERNDPTYQQEISIHRVVIESKPQALSKLLPSIKLSGNTKRNAQDITTSGSSIGSDGEID</sequence>
<dbReference type="AlphaFoldDB" id="A0A382Y226"/>
<dbReference type="SUPFAM" id="SSF56954">
    <property type="entry name" value="Outer membrane efflux proteins (OEP)"/>
    <property type="match status" value="1"/>
</dbReference>
<evidence type="ECO:0000256" key="1">
    <source>
        <dbReference type="SAM" id="MobiDB-lite"/>
    </source>
</evidence>
<organism evidence="2">
    <name type="scientific">marine metagenome</name>
    <dbReference type="NCBI Taxonomy" id="408172"/>
    <lineage>
        <taxon>unclassified sequences</taxon>
        <taxon>metagenomes</taxon>
        <taxon>ecological metagenomes</taxon>
    </lineage>
</organism>